<dbReference type="InterPro" id="IPR013342">
    <property type="entry name" value="Mandelate_racemase_C"/>
</dbReference>
<dbReference type="InterPro" id="IPR010196">
    <property type="entry name" value="OSB_synthase_MenC1"/>
</dbReference>
<comment type="similarity">
    <text evidence="4">Belongs to the mandelate racemase/muconate lactonizing enzyme family. MenC type 1 subfamily.</text>
</comment>
<dbReference type="HAMAP" id="MF_00470">
    <property type="entry name" value="MenC_1"/>
    <property type="match status" value="1"/>
</dbReference>
<feature type="domain" description="Mandelate racemase/muconate lactonizing enzyme C-terminal" evidence="5">
    <location>
        <begin position="88"/>
        <end position="183"/>
    </location>
</feature>
<dbReference type="PROSITE" id="PS00909">
    <property type="entry name" value="MR_MLE_2"/>
    <property type="match status" value="1"/>
</dbReference>
<dbReference type="InterPro" id="IPR036849">
    <property type="entry name" value="Enolase-like_C_sf"/>
</dbReference>
<dbReference type="SUPFAM" id="SSF51604">
    <property type="entry name" value="Enolase C-terminal domain-like"/>
    <property type="match status" value="1"/>
</dbReference>
<feature type="binding site" evidence="4">
    <location>
        <position position="138"/>
    </location>
    <ligand>
        <name>Mg(2+)</name>
        <dbReference type="ChEBI" id="CHEBI:18420"/>
    </ligand>
</feature>
<organism evidence="6 7">
    <name type="scientific">Aurantimicrobium minutum</name>
    <dbReference type="NCBI Taxonomy" id="708131"/>
    <lineage>
        <taxon>Bacteria</taxon>
        <taxon>Bacillati</taxon>
        <taxon>Actinomycetota</taxon>
        <taxon>Actinomycetes</taxon>
        <taxon>Micrococcales</taxon>
        <taxon>Microbacteriaceae</taxon>
        <taxon>Aurantimicrobium</taxon>
    </lineage>
</organism>
<protein>
    <recommendedName>
        <fullName evidence="4">o-succinylbenzoate synthase</fullName>
        <shortName evidence="4">OSB synthase</shortName>
        <shortName evidence="4">OSBS</shortName>
        <ecNumber evidence="4">4.2.1.113</ecNumber>
    </recommendedName>
    <alternativeName>
        <fullName evidence="4">4-(2'-carboxyphenyl)-4-oxybutyric acid synthase</fullName>
    </alternativeName>
    <alternativeName>
        <fullName evidence="4">o-succinylbenzoic acid synthase</fullName>
    </alternativeName>
</protein>
<dbReference type="InterPro" id="IPR029065">
    <property type="entry name" value="Enolase_C-like"/>
</dbReference>
<dbReference type="SFLD" id="SFLDS00001">
    <property type="entry name" value="Enolase"/>
    <property type="match status" value="1"/>
</dbReference>
<dbReference type="Pfam" id="PF13378">
    <property type="entry name" value="MR_MLE_C"/>
    <property type="match status" value="1"/>
</dbReference>
<evidence type="ECO:0000259" key="5">
    <source>
        <dbReference type="SMART" id="SM00922"/>
    </source>
</evidence>
<evidence type="ECO:0000313" key="6">
    <source>
        <dbReference type="EMBL" id="BAV00020.1"/>
    </source>
</evidence>
<dbReference type="UniPathway" id="UPA00079"/>
<dbReference type="GO" id="GO:0009063">
    <property type="term" value="P:amino acid catabolic process"/>
    <property type="evidence" value="ECO:0007669"/>
    <property type="project" value="InterPro"/>
</dbReference>
<keyword evidence="1 4" id="KW-0479">Metal-binding</keyword>
<dbReference type="EC" id="4.2.1.113" evidence="4"/>
<keyword evidence="2 4" id="KW-0460">Magnesium</keyword>
<dbReference type="PANTHER" id="PTHR48073:SF2">
    <property type="entry name" value="O-SUCCINYLBENZOATE SYNTHASE"/>
    <property type="match status" value="1"/>
</dbReference>
<dbReference type="SFLD" id="SFLDF00009">
    <property type="entry name" value="o-succinylbenzoate_synthase"/>
    <property type="match status" value="1"/>
</dbReference>
<dbReference type="GeneID" id="80452671"/>
<evidence type="ECO:0000256" key="4">
    <source>
        <dbReference type="HAMAP-Rule" id="MF_00470"/>
    </source>
</evidence>
<dbReference type="AlphaFoldDB" id="A0A173LYT7"/>
<evidence type="ECO:0000256" key="1">
    <source>
        <dbReference type="ARBA" id="ARBA00022723"/>
    </source>
</evidence>
<comment type="function">
    <text evidence="4">Converts 2-succinyl-6-hydroxy-2,4-cyclohexadiene-1-carboxylate (SHCHC) to 2-succinylbenzoate (OSB).</text>
</comment>
<keyword evidence="3 4" id="KW-0456">Lyase</keyword>
<dbReference type="SFLD" id="SFLDG00180">
    <property type="entry name" value="muconate_cycloisomerase"/>
    <property type="match status" value="1"/>
</dbReference>
<comment type="pathway">
    <text evidence="4">Quinol/quinone metabolism; 1,4-dihydroxy-2-naphthoate biosynthesis; 1,4-dihydroxy-2-naphthoate from chorismate: step 4/7.</text>
</comment>
<dbReference type="SMART" id="SM00922">
    <property type="entry name" value="MR_MLE"/>
    <property type="match status" value="1"/>
</dbReference>
<feature type="active site" description="Proton acceptor" evidence="4">
    <location>
        <position position="214"/>
    </location>
</feature>
<feature type="active site" description="Proton donor" evidence="4">
    <location>
        <position position="107"/>
    </location>
</feature>
<evidence type="ECO:0000256" key="3">
    <source>
        <dbReference type="ARBA" id="ARBA00023239"/>
    </source>
</evidence>
<dbReference type="InterPro" id="IPR018110">
    <property type="entry name" value="Mandel_Rmase/mucon_lact_enz_CS"/>
</dbReference>
<name>A0A173LYT7_9MICO</name>
<dbReference type="EMBL" id="AP017457">
    <property type="protein sequence ID" value="BAV00020.1"/>
    <property type="molecule type" value="Genomic_DNA"/>
</dbReference>
<comment type="catalytic activity">
    <reaction evidence="4">
        <text>(1R,6R)-6-hydroxy-2-succinyl-cyclohexa-2,4-diene-1-carboxylate = 2-succinylbenzoate + H2O</text>
        <dbReference type="Rhea" id="RHEA:10196"/>
        <dbReference type="ChEBI" id="CHEBI:15377"/>
        <dbReference type="ChEBI" id="CHEBI:18325"/>
        <dbReference type="ChEBI" id="CHEBI:58689"/>
        <dbReference type="EC" id="4.2.1.113"/>
    </reaction>
</comment>
<evidence type="ECO:0000313" key="7">
    <source>
        <dbReference type="Proteomes" id="UP000243847"/>
    </source>
</evidence>
<gene>
    <name evidence="4" type="primary">menC</name>
    <name evidence="6" type="ORF">AUMI_114770</name>
</gene>
<sequence>MEPTLNELRNSAHVLSLPLAVKFRGIWSREIMLFKGPQGWTEFSPFVEYNDDEAVHWLKAAIEFGWSVAAPLVRDSVMVNATIPAVDAEHVPAVLAHFDGCRTAKVKVCESGQTLGEDIARVKAVRAGMGPEGRIRLDANGGWNVDEAEHAFHALAEFDLEYVEQPCSTLEELAELRERTHYMDIPIAADESIRKAEDPLAVAQAIAADILVLKAQPLGGISSILEIAKQVSLPVVLSSALESSVGISMGLHAAAALPQLEYDCGLGTASLLAADVTKKPLLAQAGSISVQRVDVDEEMLSSLAAPPDTTAWWLERLERCYALL</sequence>
<dbReference type="Proteomes" id="UP000243847">
    <property type="component" value="Chromosome sequence1"/>
</dbReference>
<dbReference type="GO" id="GO:0000287">
    <property type="term" value="F:magnesium ion binding"/>
    <property type="evidence" value="ECO:0007669"/>
    <property type="project" value="UniProtKB-UniRule"/>
</dbReference>
<dbReference type="PANTHER" id="PTHR48073">
    <property type="entry name" value="O-SUCCINYLBENZOATE SYNTHASE-RELATED"/>
    <property type="match status" value="1"/>
</dbReference>
<dbReference type="Pfam" id="PF18374">
    <property type="entry name" value="Enolase_like_N"/>
    <property type="match status" value="1"/>
</dbReference>
<dbReference type="RefSeq" id="WP_096383109.1">
    <property type="nucleotide sequence ID" value="NZ_AP017457.1"/>
</dbReference>
<comment type="pathway">
    <text evidence="4">Quinol/quinone metabolism; menaquinone biosynthesis.</text>
</comment>
<feature type="binding site" evidence="4">
    <location>
        <position position="164"/>
    </location>
    <ligand>
        <name>Mg(2+)</name>
        <dbReference type="ChEBI" id="CHEBI:18420"/>
    </ligand>
</feature>
<dbReference type="CDD" id="cd03320">
    <property type="entry name" value="OSBS"/>
    <property type="match status" value="1"/>
</dbReference>
<keyword evidence="4" id="KW-0474">Menaquinone biosynthesis</keyword>
<accession>A0A173LYT7</accession>
<comment type="cofactor">
    <cofactor evidence="4">
        <name>a divalent metal cation</name>
        <dbReference type="ChEBI" id="CHEBI:60240"/>
    </cofactor>
</comment>
<dbReference type="UniPathway" id="UPA01057">
    <property type="reaction ID" value="UER00165"/>
</dbReference>
<dbReference type="GO" id="GO:0043748">
    <property type="term" value="F:O-succinylbenzoate synthase activity"/>
    <property type="evidence" value="ECO:0007669"/>
    <property type="project" value="UniProtKB-EC"/>
</dbReference>
<proteinExistence type="inferred from homology"/>
<dbReference type="OrthoDB" id="3725747at2"/>
<dbReference type="KEGG" id="amin:AUMI_114770"/>
<dbReference type="GO" id="GO:0009234">
    <property type="term" value="P:menaquinone biosynthetic process"/>
    <property type="evidence" value="ECO:0007669"/>
    <property type="project" value="UniProtKB-UniRule"/>
</dbReference>
<dbReference type="Gene3D" id="3.20.20.120">
    <property type="entry name" value="Enolase-like C-terminal domain"/>
    <property type="match status" value="1"/>
</dbReference>
<evidence type="ECO:0000256" key="2">
    <source>
        <dbReference type="ARBA" id="ARBA00022842"/>
    </source>
</evidence>
<reference evidence="6 7" key="1">
    <citation type="journal article" date="2016" name="Genome Announc.">
        <title>Complete Genome Sequence of Aurantimicrobium minutum Type Strain KNCT, a Planktonic Ultramicrobacterium Isolated from River Water.</title>
        <authorList>
            <person name="Nakai R."/>
            <person name="Fujisawa T."/>
            <person name="Nakamura Y."/>
            <person name="Nishide H."/>
            <person name="Uchiyama I."/>
            <person name="Baba T."/>
            <person name="Toyoda A."/>
            <person name="Fujiyama A."/>
            <person name="Naganuma T."/>
            <person name="Niki H."/>
        </authorList>
    </citation>
    <scope>NUCLEOTIDE SEQUENCE [LARGE SCALE GENOMIC DNA]</scope>
    <source>
        <strain evidence="6 7">KNC</strain>
    </source>
</reference>
<dbReference type="NCBIfam" id="NF002782">
    <property type="entry name" value="PRK02901.1"/>
    <property type="match status" value="1"/>
</dbReference>
<feature type="binding site" evidence="4">
    <location>
        <position position="190"/>
    </location>
    <ligand>
        <name>Mg(2+)</name>
        <dbReference type="ChEBI" id="CHEBI:18420"/>
    </ligand>
</feature>